<dbReference type="OrthoDB" id="5792800at2759"/>
<keyword evidence="2" id="KW-0732">Signal</keyword>
<dbReference type="EMBL" id="CAJFDH010000005">
    <property type="protein sequence ID" value="CAD5225263.1"/>
    <property type="molecule type" value="Genomic_DNA"/>
</dbReference>
<feature type="signal peptide" evidence="2">
    <location>
        <begin position="1"/>
        <end position="27"/>
    </location>
</feature>
<sequence>MYNRIGAPVWPPPTFLVLLINVLGVSGQREGLGGLGSIISSRDIAEITQIATSLAAQTMNTNSELLTKPGRPESRQVPLNARPSEMLGQTITNMMQPATEQLARALNQNGGVKSLNPKARAVKTELPVAELPLEDLSPAPKPVNSGQNQAMSGLLDMANQFLGGGRASAAERGSAGASPRSGGMPTLKQLIPGAMRNFGISQGDGCLPFMGEVMQAMFGNCVKQADERTWDVWGKEITNALMGGKIDLLRASKETCKKGAEREECGKIRRAVSECDILGSIQLASNFKRAIERCDEISGIIDQNPVTLMEQMGGFINGEMAQGFLNNFLGKKR</sequence>
<evidence type="ECO:0000256" key="1">
    <source>
        <dbReference type="SAM" id="MobiDB-lite"/>
    </source>
</evidence>
<dbReference type="Proteomes" id="UP000614601">
    <property type="component" value="Unassembled WGS sequence"/>
</dbReference>
<evidence type="ECO:0000313" key="4">
    <source>
        <dbReference type="Proteomes" id="UP000614601"/>
    </source>
</evidence>
<name>A0A811LA82_9BILA</name>
<accession>A0A811LA82</accession>
<keyword evidence="4" id="KW-1185">Reference proteome</keyword>
<protein>
    <submittedName>
        <fullName evidence="3">Uncharacterized protein</fullName>
    </submittedName>
</protein>
<evidence type="ECO:0000313" key="3">
    <source>
        <dbReference type="EMBL" id="CAD5225263.1"/>
    </source>
</evidence>
<dbReference type="AlphaFoldDB" id="A0A811LA82"/>
<organism evidence="3 4">
    <name type="scientific">Bursaphelenchus okinawaensis</name>
    <dbReference type="NCBI Taxonomy" id="465554"/>
    <lineage>
        <taxon>Eukaryota</taxon>
        <taxon>Metazoa</taxon>
        <taxon>Ecdysozoa</taxon>
        <taxon>Nematoda</taxon>
        <taxon>Chromadorea</taxon>
        <taxon>Rhabditida</taxon>
        <taxon>Tylenchina</taxon>
        <taxon>Tylenchomorpha</taxon>
        <taxon>Aphelenchoidea</taxon>
        <taxon>Aphelenchoididae</taxon>
        <taxon>Bursaphelenchus</taxon>
    </lineage>
</organism>
<evidence type="ECO:0000256" key="2">
    <source>
        <dbReference type="SAM" id="SignalP"/>
    </source>
</evidence>
<reference evidence="3" key="1">
    <citation type="submission" date="2020-09" db="EMBL/GenBank/DDBJ databases">
        <authorList>
            <person name="Kikuchi T."/>
        </authorList>
    </citation>
    <scope>NUCLEOTIDE SEQUENCE</scope>
    <source>
        <strain evidence="3">SH1</strain>
    </source>
</reference>
<feature type="chain" id="PRO_5036408500" evidence="2">
    <location>
        <begin position="28"/>
        <end position="333"/>
    </location>
</feature>
<dbReference type="Proteomes" id="UP000783686">
    <property type="component" value="Unassembled WGS sequence"/>
</dbReference>
<feature type="compositionally biased region" description="Low complexity" evidence="1">
    <location>
        <begin position="167"/>
        <end position="183"/>
    </location>
</feature>
<comment type="caution">
    <text evidence="3">The sequence shown here is derived from an EMBL/GenBank/DDBJ whole genome shotgun (WGS) entry which is preliminary data.</text>
</comment>
<gene>
    <name evidence="3" type="ORF">BOKJ2_LOCUS11491</name>
</gene>
<proteinExistence type="predicted"/>
<feature type="region of interest" description="Disordered" evidence="1">
    <location>
        <begin position="165"/>
        <end position="185"/>
    </location>
</feature>
<dbReference type="EMBL" id="CAJFCW020000005">
    <property type="protein sequence ID" value="CAG9120625.1"/>
    <property type="molecule type" value="Genomic_DNA"/>
</dbReference>